<dbReference type="RefSeq" id="WP_099018196.1">
    <property type="nucleotide sequence ID" value="NZ_NIHB01000001.1"/>
</dbReference>
<comment type="caution">
    <text evidence="2">The sequence shown here is derived from an EMBL/GenBank/DDBJ whole genome shotgun (WGS) entry which is preliminary data.</text>
</comment>
<dbReference type="AlphaFoldDB" id="A0A4R6XTP6"/>
<proteinExistence type="predicted"/>
<dbReference type="EMBL" id="SNZB01000001">
    <property type="protein sequence ID" value="TDR23146.1"/>
    <property type="molecule type" value="Genomic_DNA"/>
</dbReference>
<accession>A0A4R6XTP6</accession>
<feature type="region of interest" description="Disordered" evidence="1">
    <location>
        <begin position="1"/>
        <end position="27"/>
    </location>
</feature>
<reference evidence="2 3" key="1">
    <citation type="submission" date="2019-03" db="EMBL/GenBank/DDBJ databases">
        <title>Genomic Encyclopedia of Type Strains, Phase IV (KMG-IV): sequencing the most valuable type-strain genomes for metagenomic binning, comparative biology and taxonomic classification.</title>
        <authorList>
            <person name="Goeker M."/>
        </authorList>
    </citation>
    <scope>NUCLEOTIDE SEQUENCE [LARGE SCALE GENOMIC DNA]</scope>
    <source>
        <strain evidence="2 3">DSM 25488</strain>
    </source>
</reference>
<dbReference type="Proteomes" id="UP000295724">
    <property type="component" value="Unassembled WGS sequence"/>
</dbReference>
<organism evidence="2 3">
    <name type="scientific">Marinicella litoralis</name>
    <dbReference type="NCBI Taxonomy" id="644220"/>
    <lineage>
        <taxon>Bacteria</taxon>
        <taxon>Pseudomonadati</taxon>
        <taxon>Pseudomonadota</taxon>
        <taxon>Gammaproteobacteria</taxon>
        <taxon>Lysobacterales</taxon>
        <taxon>Marinicellaceae</taxon>
        <taxon>Marinicella</taxon>
    </lineage>
</organism>
<evidence type="ECO:0000313" key="2">
    <source>
        <dbReference type="EMBL" id="TDR23146.1"/>
    </source>
</evidence>
<sequence length="117" mass="13319">MTKAFRKHGNICREATPTPKESGNVDVNGATQTRIKMIDEGTDVEPIFIKSLSFGYSLIKRDGDEPVYEIWLGSNSMRDFVHRFDSYDDTVKYMVTNSHCLDYNDAVRLLNKGVQHA</sequence>
<feature type="compositionally biased region" description="Basic residues" evidence="1">
    <location>
        <begin position="1"/>
        <end position="10"/>
    </location>
</feature>
<evidence type="ECO:0000313" key="3">
    <source>
        <dbReference type="Proteomes" id="UP000295724"/>
    </source>
</evidence>
<evidence type="ECO:0000256" key="1">
    <source>
        <dbReference type="SAM" id="MobiDB-lite"/>
    </source>
</evidence>
<keyword evidence="3" id="KW-1185">Reference proteome</keyword>
<gene>
    <name evidence="2" type="ORF">C8D91_0003</name>
</gene>
<protein>
    <submittedName>
        <fullName evidence="2">Uncharacterized protein</fullName>
    </submittedName>
</protein>
<name>A0A4R6XTP6_9GAMM</name>